<feature type="domain" description="Chitin-binding type-3" evidence="3">
    <location>
        <begin position="394"/>
        <end position="443"/>
    </location>
</feature>
<evidence type="ECO:0000313" key="5">
    <source>
        <dbReference type="Proteomes" id="UP001226691"/>
    </source>
</evidence>
<keyword evidence="5" id="KW-1185">Reference proteome</keyword>
<dbReference type="SUPFAM" id="SSF51055">
    <property type="entry name" value="Carbohydrate binding domain"/>
    <property type="match status" value="2"/>
</dbReference>
<evidence type="ECO:0000256" key="2">
    <source>
        <dbReference type="SAM" id="MobiDB-lite"/>
    </source>
</evidence>
<accession>A0ABU0TXI8</accession>
<proteinExistence type="predicted"/>
<dbReference type="RefSeq" id="WP_307485384.1">
    <property type="nucleotide sequence ID" value="NZ_JAUTBF010000001.1"/>
</dbReference>
<keyword evidence="1 4" id="KW-0378">Hydrolase</keyword>
<dbReference type="CDD" id="cd06543">
    <property type="entry name" value="GH18_PF-ChiA-like"/>
    <property type="match status" value="1"/>
</dbReference>
<protein>
    <submittedName>
        <fullName evidence="4">Chitinase</fullName>
        <ecNumber evidence="4">3.2.1.14</ecNumber>
    </submittedName>
</protein>
<feature type="region of interest" description="Disordered" evidence="2">
    <location>
        <begin position="495"/>
        <end position="514"/>
    </location>
</feature>
<dbReference type="PANTHER" id="PTHR42976">
    <property type="entry name" value="BIFUNCTIONAL CHITINASE/LYSOZYME-RELATED"/>
    <property type="match status" value="1"/>
</dbReference>
<name>A0ABU0TXI8_MICTR</name>
<dbReference type="Gene3D" id="2.10.10.20">
    <property type="entry name" value="Carbohydrate-binding module superfamily 5/12"/>
    <property type="match status" value="2"/>
</dbReference>
<gene>
    <name evidence="4" type="ORF">QE412_002945</name>
</gene>
<dbReference type="InterPro" id="IPR036573">
    <property type="entry name" value="CBM_sf_5/12"/>
</dbReference>
<evidence type="ECO:0000256" key="1">
    <source>
        <dbReference type="ARBA" id="ARBA00022801"/>
    </source>
</evidence>
<dbReference type="SUPFAM" id="SSF51445">
    <property type="entry name" value="(Trans)glycosidases"/>
    <property type="match status" value="1"/>
</dbReference>
<keyword evidence="4" id="KW-0326">Glycosidase</keyword>
<dbReference type="Proteomes" id="UP001226691">
    <property type="component" value="Unassembled WGS sequence"/>
</dbReference>
<evidence type="ECO:0000313" key="4">
    <source>
        <dbReference type="EMBL" id="MDQ1124372.1"/>
    </source>
</evidence>
<dbReference type="GO" id="GO:0008843">
    <property type="term" value="F:endochitinase activity"/>
    <property type="evidence" value="ECO:0007669"/>
    <property type="project" value="UniProtKB-EC"/>
</dbReference>
<dbReference type="InterPro" id="IPR003610">
    <property type="entry name" value="CBM5/12"/>
</dbReference>
<feature type="region of interest" description="Disordered" evidence="2">
    <location>
        <begin position="359"/>
        <end position="391"/>
    </location>
</feature>
<dbReference type="Pfam" id="PF02839">
    <property type="entry name" value="CBM_5_12"/>
    <property type="match status" value="1"/>
</dbReference>
<dbReference type="PANTHER" id="PTHR42976:SF1">
    <property type="entry name" value="GH18 DOMAIN-CONTAINING PROTEIN-RELATED"/>
    <property type="match status" value="1"/>
</dbReference>
<evidence type="ECO:0000259" key="3">
    <source>
        <dbReference type="SMART" id="SM00495"/>
    </source>
</evidence>
<dbReference type="InterPro" id="IPR017853">
    <property type="entry name" value="GH"/>
</dbReference>
<organism evidence="4 5">
    <name type="scientific">Microbacterium trichothecenolyticum</name>
    <name type="common">Aureobacterium trichothecenolyticum</name>
    <dbReference type="NCBI Taxonomy" id="69370"/>
    <lineage>
        <taxon>Bacteria</taxon>
        <taxon>Bacillati</taxon>
        <taxon>Actinomycetota</taxon>
        <taxon>Actinomycetes</taxon>
        <taxon>Micrococcales</taxon>
        <taxon>Microbacteriaceae</taxon>
        <taxon>Microbacterium</taxon>
    </lineage>
</organism>
<dbReference type="EMBL" id="JAUTBF010000001">
    <property type="protein sequence ID" value="MDQ1124372.1"/>
    <property type="molecule type" value="Genomic_DNA"/>
</dbReference>
<dbReference type="Gene3D" id="3.20.20.80">
    <property type="entry name" value="Glycosidases"/>
    <property type="match status" value="1"/>
</dbReference>
<feature type="domain" description="Chitin-binding type-3" evidence="3">
    <location>
        <begin position="463"/>
        <end position="511"/>
    </location>
</feature>
<reference evidence="4 5" key="1">
    <citation type="submission" date="2023-07" db="EMBL/GenBank/DDBJ databases">
        <title>Functional and genomic diversity of the sorghum phyllosphere microbiome.</title>
        <authorList>
            <person name="Shade A."/>
        </authorList>
    </citation>
    <scope>NUCLEOTIDE SEQUENCE [LARGE SCALE GENOMIC DNA]</scope>
    <source>
        <strain evidence="4 5">SORGH_AS_1207</strain>
    </source>
</reference>
<feature type="compositionally biased region" description="Basic and acidic residues" evidence="2">
    <location>
        <begin position="495"/>
        <end position="506"/>
    </location>
</feature>
<dbReference type="EC" id="3.2.1.14" evidence="4"/>
<sequence length="514" mass="54885">MRPLVAPARSRFAGRRLSFARIALTVVAGLVVVGVGAAAAVVPVFTAPAASSGTDRWFAGYYDVTLDSGEQLARSTMAQGPGGVILAFVVAAGDDECTPTWGKAYTLDDAASRFHLDRRVERLRREGRPLAVSFGGAINTELAAACTTVDALAQAYGLVLDRYGIDVIDLDIEGDALNDAETTARRAAAVAQLQRQRTEQGTPLDVWLTLPVAPDGLTDEGLGQVSSMLDAGVHLAGVNAMTMNFNADDRSVSMADLSIGSLRATASQIETAWQEHDVPPPPGGAWSLMGATPMIGQNDVAHDVFSLDDARALARFADEAGLERVSMWSLNRDRTCGSNYPHPRTVSVSCSGVEQAGETFSGVLGDGRDGTPSGRPAPTGDSPSIADDPETSPFPVWSSQSFYSAGVFVVWHGSVYVSKWWNEDGDVPDDPTLDADASAWTYIGPVLAADRPFALPTLPAGTYTEWAASELYNQGDRVMYDGTGYEAKWWSRGQRPDRSVTDRDYSPWKLLSEP</sequence>
<dbReference type="SMART" id="SM00495">
    <property type="entry name" value="ChtBD3"/>
    <property type="match status" value="2"/>
</dbReference>
<dbReference type="InterPro" id="IPR052750">
    <property type="entry name" value="GH18_Chitinase"/>
</dbReference>
<comment type="caution">
    <text evidence="4">The sequence shown here is derived from an EMBL/GenBank/DDBJ whole genome shotgun (WGS) entry which is preliminary data.</text>
</comment>
<dbReference type="CDD" id="cd12215">
    <property type="entry name" value="ChiC_BD"/>
    <property type="match status" value="2"/>
</dbReference>